<accession>A0A372J9Z4</accession>
<dbReference type="Pfam" id="PF18143">
    <property type="entry name" value="HAD_SAK_2"/>
    <property type="match status" value="1"/>
</dbReference>
<name>A0A372J9Z4_9ACTN</name>
<dbReference type="Proteomes" id="UP000261811">
    <property type="component" value="Unassembled WGS sequence"/>
</dbReference>
<protein>
    <recommendedName>
        <fullName evidence="3">Secreted protein</fullName>
    </recommendedName>
</protein>
<proteinExistence type="predicted"/>
<sequence>MLPLLFLDVDGPLIPFGAATPYPVHEPSTSAHPLLPRVDPALGPQLLSLPCELVWATTWMTDANDLISPRLGLPPLPVVEWPEPSALDDQDKGLHWKTRHLVTWAAGRAFAWIDDELTATDQAWVDQRHPAPALLYRVEAQKGLQPPDLAALHQWLTIRTTAYG</sequence>
<evidence type="ECO:0000313" key="2">
    <source>
        <dbReference type="Proteomes" id="UP000261811"/>
    </source>
</evidence>
<evidence type="ECO:0008006" key="3">
    <source>
        <dbReference type="Google" id="ProtNLM"/>
    </source>
</evidence>
<gene>
    <name evidence="1" type="ORF">DZF91_35985</name>
</gene>
<dbReference type="EMBL" id="QURH01001029">
    <property type="protein sequence ID" value="RFU36845.1"/>
    <property type="molecule type" value="Genomic_DNA"/>
</dbReference>
<dbReference type="AlphaFoldDB" id="A0A372J9Z4"/>
<evidence type="ECO:0000313" key="1">
    <source>
        <dbReference type="EMBL" id="RFU36845.1"/>
    </source>
</evidence>
<comment type="caution">
    <text evidence="1">The sequence shown here is derived from an EMBL/GenBank/DDBJ whole genome shotgun (WGS) entry which is preliminary data.</text>
</comment>
<reference evidence="1 2" key="1">
    <citation type="submission" date="2018-08" db="EMBL/GenBank/DDBJ databases">
        <title>Actinomadura jelena sp. nov., a novel Actinomycete isolated from soil in Chad.</title>
        <authorList>
            <person name="Shi L."/>
        </authorList>
    </citation>
    <scope>NUCLEOTIDE SEQUENCE [LARGE SCALE GENOMIC DNA]</scope>
    <source>
        <strain evidence="1 2">NEAU-G17</strain>
    </source>
</reference>
<organism evidence="1 2">
    <name type="scientific">Actinomadura logoneensis</name>
    <dbReference type="NCBI Taxonomy" id="2293572"/>
    <lineage>
        <taxon>Bacteria</taxon>
        <taxon>Bacillati</taxon>
        <taxon>Actinomycetota</taxon>
        <taxon>Actinomycetes</taxon>
        <taxon>Streptosporangiales</taxon>
        <taxon>Thermomonosporaceae</taxon>
        <taxon>Actinomadura</taxon>
    </lineage>
</organism>
<keyword evidence="2" id="KW-1185">Reference proteome</keyword>